<evidence type="ECO:0000313" key="1">
    <source>
        <dbReference type="Proteomes" id="UP000887566"/>
    </source>
</evidence>
<sequence length="217" mass="25198">MAAQRVYGQGIDDYGGSENSDMFNFEQHRDTFISYFRRTNISFTSAEIDNLLQELKSIYDDMNNLPDVENMDMYYDVKSLSDEELSKFIDRLDNLSTSLQDRFPILASKLTKKEPISKAIIPLKANNFTDITDSNGYAKYRVLNGLYDYCAKTWFPYTTAEFPVPDWNHALPNIMNCRLRGGYNNWNDEIIGDLIRFTTYSRLINLARPNLNDIVLE</sequence>
<dbReference type="AlphaFoldDB" id="A0A914UPC2"/>
<name>A0A914UPC2_9BILA</name>
<organism evidence="1 2">
    <name type="scientific">Plectus sambesii</name>
    <dbReference type="NCBI Taxonomy" id="2011161"/>
    <lineage>
        <taxon>Eukaryota</taxon>
        <taxon>Metazoa</taxon>
        <taxon>Ecdysozoa</taxon>
        <taxon>Nematoda</taxon>
        <taxon>Chromadorea</taxon>
        <taxon>Plectida</taxon>
        <taxon>Plectina</taxon>
        <taxon>Plectoidea</taxon>
        <taxon>Plectidae</taxon>
        <taxon>Plectus</taxon>
    </lineage>
</organism>
<dbReference type="WBParaSite" id="PSAMB.scaffold11550size3272.g34232.t1">
    <property type="protein sequence ID" value="PSAMB.scaffold11550size3272.g34232.t1"/>
    <property type="gene ID" value="PSAMB.scaffold11550size3272.g34232"/>
</dbReference>
<evidence type="ECO:0000313" key="2">
    <source>
        <dbReference type="WBParaSite" id="PSAMB.scaffold11550size3272.g34232.t1"/>
    </source>
</evidence>
<proteinExistence type="predicted"/>
<accession>A0A914UPC2</accession>
<dbReference type="Proteomes" id="UP000887566">
    <property type="component" value="Unplaced"/>
</dbReference>
<reference evidence="2" key="1">
    <citation type="submission" date="2022-11" db="UniProtKB">
        <authorList>
            <consortium name="WormBaseParasite"/>
        </authorList>
    </citation>
    <scope>IDENTIFICATION</scope>
</reference>
<keyword evidence="1" id="KW-1185">Reference proteome</keyword>
<protein>
    <submittedName>
        <fullName evidence="2">Uncharacterized protein</fullName>
    </submittedName>
</protein>